<dbReference type="EMBL" id="QTSX02002442">
    <property type="protein sequence ID" value="KAJ9075507.1"/>
    <property type="molecule type" value="Genomic_DNA"/>
</dbReference>
<sequence>MDLKPAKSKEAKSYVIFHFNFGQVDSQATTLSRDQPADPPQALYCPLGALFEPVHFTKYPPNSAYTEFNLENILLVNPLARTRETKTIGQEGKWYIRPPRLFKDKYNYLSDYFVIMNLPLAPRPDRLMKPTAVAETTSTCKEIHTLHKYKNKHKNSGETSKPENCIVKCRFKNQVG</sequence>
<proteinExistence type="predicted"/>
<evidence type="ECO:0000313" key="1">
    <source>
        <dbReference type="EMBL" id="KAJ9075507.1"/>
    </source>
</evidence>
<protein>
    <submittedName>
        <fullName evidence="1">Uncharacterized protein</fullName>
    </submittedName>
</protein>
<keyword evidence="2" id="KW-1185">Reference proteome</keyword>
<accession>A0ACC2TLZ5</accession>
<dbReference type="Proteomes" id="UP001165960">
    <property type="component" value="Unassembled WGS sequence"/>
</dbReference>
<organism evidence="1 2">
    <name type="scientific">Entomophthora muscae</name>
    <dbReference type="NCBI Taxonomy" id="34485"/>
    <lineage>
        <taxon>Eukaryota</taxon>
        <taxon>Fungi</taxon>
        <taxon>Fungi incertae sedis</taxon>
        <taxon>Zoopagomycota</taxon>
        <taxon>Entomophthoromycotina</taxon>
        <taxon>Entomophthoromycetes</taxon>
        <taxon>Entomophthorales</taxon>
        <taxon>Entomophthoraceae</taxon>
        <taxon>Entomophthora</taxon>
    </lineage>
</organism>
<reference evidence="1" key="1">
    <citation type="submission" date="2022-04" db="EMBL/GenBank/DDBJ databases">
        <title>Genome of the entomopathogenic fungus Entomophthora muscae.</title>
        <authorList>
            <person name="Elya C."/>
            <person name="Lovett B.R."/>
            <person name="Lee E."/>
            <person name="Macias A.M."/>
            <person name="Hajek A.E."/>
            <person name="De Bivort B.L."/>
            <person name="Kasson M.T."/>
            <person name="De Fine Licht H.H."/>
            <person name="Stajich J.E."/>
        </authorList>
    </citation>
    <scope>NUCLEOTIDE SEQUENCE</scope>
    <source>
        <strain evidence="1">Berkeley</strain>
    </source>
</reference>
<gene>
    <name evidence="1" type="ORF">DSO57_1035422</name>
</gene>
<name>A0ACC2TLZ5_9FUNG</name>
<comment type="caution">
    <text evidence="1">The sequence shown here is derived from an EMBL/GenBank/DDBJ whole genome shotgun (WGS) entry which is preliminary data.</text>
</comment>
<evidence type="ECO:0000313" key="2">
    <source>
        <dbReference type="Proteomes" id="UP001165960"/>
    </source>
</evidence>